<evidence type="ECO:0000313" key="2">
    <source>
        <dbReference type="Proteomes" id="UP001388366"/>
    </source>
</evidence>
<dbReference type="Pfam" id="PF11066">
    <property type="entry name" value="DUF2867"/>
    <property type="match status" value="1"/>
</dbReference>
<comment type="caution">
    <text evidence="1">The sequence shown here is derived from an EMBL/GenBank/DDBJ whole genome shotgun (WGS) entry which is preliminary data.</text>
</comment>
<organism evidence="1 2">
    <name type="scientific">Pseudoalteromonas neustonica</name>
    <dbReference type="NCBI Taxonomy" id="1840331"/>
    <lineage>
        <taxon>Bacteria</taxon>
        <taxon>Pseudomonadati</taxon>
        <taxon>Pseudomonadota</taxon>
        <taxon>Gammaproteobacteria</taxon>
        <taxon>Alteromonadales</taxon>
        <taxon>Pseudoalteromonadaceae</taxon>
        <taxon>Pseudoalteromonas</taxon>
    </lineage>
</organism>
<dbReference type="RefSeq" id="WP_342883907.1">
    <property type="nucleotide sequence ID" value="NZ_JBBMQU010000017.1"/>
</dbReference>
<name>A0ABU9U2K5_9GAMM</name>
<sequence>MSVDIVKTQVPDNSQISKALHDAYFFDVYSFHSHIKNRSSLQVWLDHAATTPAWVNFLMATRNRVVGLFGLKNLGALGGFDSSKPKSDYKVGDRVGIFTLLYLSDEEVVLGDSDKHLDVQVSIFRDEIQGNFISISTVVHVHNFLGKLYMLFVKPMHKMIVPASIKRAEPTSDS</sequence>
<dbReference type="Proteomes" id="UP001388366">
    <property type="component" value="Unassembled WGS sequence"/>
</dbReference>
<proteinExistence type="predicted"/>
<dbReference type="EMBL" id="JBBMQU010000017">
    <property type="protein sequence ID" value="MEM5551257.1"/>
    <property type="molecule type" value="Genomic_DNA"/>
</dbReference>
<reference evidence="1 2" key="1">
    <citation type="submission" date="2024-03" db="EMBL/GenBank/DDBJ databases">
        <title>Community enrichment and isolation of bacterial strains for fucoidan degradation.</title>
        <authorList>
            <person name="Sichert A."/>
        </authorList>
    </citation>
    <scope>NUCLEOTIDE SEQUENCE [LARGE SCALE GENOMIC DNA]</scope>
    <source>
        <strain evidence="1 2">AS81</strain>
    </source>
</reference>
<evidence type="ECO:0000313" key="1">
    <source>
        <dbReference type="EMBL" id="MEM5551257.1"/>
    </source>
</evidence>
<keyword evidence="2" id="KW-1185">Reference proteome</keyword>
<gene>
    <name evidence="1" type="ORF">WNY63_11015</name>
</gene>
<accession>A0ABU9U2K5</accession>
<protein>
    <submittedName>
        <fullName evidence="1">DUF2867 domain-containing protein</fullName>
    </submittedName>
</protein>
<dbReference type="InterPro" id="IPR021295">
    <property type="entry name" value="DUF2867"/>
</dbReference>